<accession>A0A0D2BGC7</accession>
<name>A0A0D2BGC7_9EURO</name>
<evidence type="ECO:0000259" key="2">
    <source>
        <dbReference type="Pfam" id="PF24883"/>
    </source>
</evidence>
<evidence type="ECO:0000313" key="3">
    <source>
        <dbReference type="EMBL" id="KIW18003.1"/>
    </source>
</evidence>
<keyword evidence="4" id="KW-1185">Reference proteome</keyword>
<sequence>MQRLYGEEDHRVYSRLQQAIQASIALRALSKDVHLPNQETRSSTSGNMCEHGYPSYSYRSDTAQKEEEFKVKQAYQMADDTSDHGSGKSTAMKRAYSIARNEARLNEVVVAFFFNARGVPMETRVEGFFYSVLHQLLQCPRLSSDEGLEAWKRKETSTRSGWKWTAKDLQNMFLASTLGSTVSLINARQMTVHPRRFYFCFRRGIAFRVAARRFHNTGILKVKFSGADL</sequence>
<dbReference type="Proteomes" id="UP000053328">
    <property type="component" value="Unassembled WGS sequence"/>
</dbReference>
<dbReference type="Pfam" id="PF24883">
    <property type="entry name" value="NPHP3_N"/>
    <property type="match status" value="1"/>
</dbReference>
<evidence type="ECO:0000313" key="4">
    <source>
        <dbReference type="Proteomes" id="UP000053328"/>
    </source>
</evidence>
<dbReference type="GeneID" id="27329373"/>
<proteinExistence type="predicted"/>
<dbReference type="OrthoDB" id="4226192at2759"/>
<dbReference type="InterPro" id="IPR056884">
    <property type="entry name" value="NPHP3-like_N"/>
</dbReference>
<protein>
    <recommendedName>
        <fullName evidence="2">Nephrocystin 3-like N-terminal domain-containing protein</fullName>
    </recommendedName>
</protein>
<dbReference type="EMBL" id="KN847493">
    <property type="protein sequence ID" value="KIW18003.1"/>
    <property type="molecule type" value="Genomic_DNA"/>
</dbReference>
<keyword evidence="1" id="KW-0677">Repeat</keyword>
<reference evidence="3 4" key="1">
    <citation type="submission" date="2015-01" db="EMBL/GenBank/DDBJ databases">
        <title>The Genome Sequence of Exophiala spinifera CBS89968.</title>
        <authorList>
            <consortium name="The Broad Institute Genomics Platform"/>
            <person name="Cuomo C."/>
            <person name="de Hoog S."/>
            <person name="Gorbushina A."/>
            <person name="Stielow B."/>
            <person name="Teixiera M."/>
            <person name="Abouelleil A."/>
            <person name="Chapman S.B."/>
            <person name="Priest M."/>
            <person name="Young S.K."/>
            <person name="Wortman J."/>
            <person name="Nusbaum C."/>
            <person name="Birren B."/>
        </authorList>
    </citation>
    <scope>NUCLEOTIDE SEQUENCE [LARGE SCALE GENOMIC DNA]</scope>
    <source>
        <strain evidence="3 4">CBS 89968</strain>
    </source>
</reference>
<dbReference type="AlphaFoldDB" id="A0A0D2BGC7"/>
<evidence type="ECO:0000256" key="1">
    <source>
        <dbReference type="ARBA" id="ARBA00022737"/>
    </source>
</evidence>
<dbReference type="RefSeq" id="XP_016238219.1">
    <property type="nucleotide sequence ID" value="XM_016376649.1"/>
</dbReference>
<dbReference type="VEuPathDB" id="FungiDB:PV08_02290"/>
<gene>
    <name evidence="3" type="ORF">PV08_02290</name>
</gene>
<feature type="domain" description="Nephrocystin 3-like N-terminal" evidence="2">
    <location>
        <begin position="83"/>
        <end position="178"/>
    </location>
</feature>
<dbReference type="HOGENOM" id="CLU_1209846_0_0_1"/>
<organism evidence="3 4">
    <name type="scientific">Exophiala spinifera</name>
    <dbReference type="NCBI Taxonomy" id="91928"/>
    <lineage>
        <taxon>Eukaryota</taxon>
        <taxon>Fungi</taxon>
        <taxon>Dikarya</taxon>
        <taxon>Ascomycota</taxon>
        <taxon>Pezizomycotina</taxon>
        <taxon>Eurotiomycetes</taxon>
        <taxon>Chaetothyriomycetidae</taxon>
        <taxon>Chaetothyriales</taxon>
        <taxon>Herpotrichiellaceae</taxon>
        <taxon>Exophiala</taxon>
    </lineage>
</organism>